<reference evidence="1 2" key="1">
    <citation type="submission" date="2018-04" db="EMBL/GenBank/DDBJ databases">
        <title>Genomic Encyclopedia of Type Strains, Phase III (KMG-III): the genomes of soil and plant-associated and newly described type strains.</title>
        <authorList>
            <person name="Whitman W."/>
        </authorList>
    </citation>
    <scope>NUCLEOTIDE SEQUENCE [LARGE SCALE GENOMIC DNA]</scope>
    <source>
        <strain evidence="1 2">KA25</strain>
    </source>
</reference>
<dbReference type="OrthoDB" id="7870971at2"/>
<keyword evidence="1" id="KW-0966">Cell projection</keyword>
<dbReference type="RefSeq" id="WP_108220900.1">
    <property type="nucleotide sequence ID" value="NZ_CP090021.1"/>
</dbReference>
<keyword evidence="1" id="KW-0969">Cilium</keyword>
<comment type="caution">
    <text evidence="1">The sequence shown here is derived from an EMBL/GenBank/DDBJ whole genome shotgun (WGS) entry which is preliminary data.</text>
</comment>
<keyword evidence="2" id="KW-1185">Reference proteome</keyword>
<dbReference type="Proteomes" id="UP000244060">
    <property type="component" value="Unassembled WGS sequence"/>
</dbReference>
<evidence type="ECO:0000313" key="1">
    <source>
        <dbReference type="EMBL" id="PTR18713.1"/>
    </source>
</evidence>
<gene>
    <name evidence="1" type="ORF">C8J28_107137</name>
</gene>
<organism evidence="1 2">
    <name type="scientific">Cereibacter azotoformans</name>
    <dbReference type="NCBI Taxonomy" id="43057"/>
    <lineage>
        <taxon>Bacteria</taxon>
        <taxon>Pseudomonadati</taxon>
        <taxon>Pseudomonadota</taxon>
        <taxon>Alphaproteobacteria</taxon>
        <taxon>Rhodobacterales</taxon>
        <taxon>Paracoccaceae</taxon>
        <taxon>Cereibacter</taxon>
    </lineage>
</organism>
<dbReference type="EMBL" id="QAOT01000007">
    <property type="protein sequence ID" value="PTR18713.1"/>
    <property type="molecule type" value="Genomic_DNA"/>
</dbReference>
<name>A0A2T5K8H6_9RHOB</name>
<evidence type="ECO:0000313" key="2">
    <source>
        <dbReference type="Proteomes" id="UP000244060"/>
    </source>
</evidence>
<protein>
    <submittedName>
        <fullName evidence="1">Flagellar assembly protein FliH</fullName>
    </submittedName>
</protein>
<keyword evidence="1" id="KW-0282">Flagellum</keyword>
<proteinExistence type="predicted"/>
<dbReference type="AlphaFoldDB" id="A0A2T5K8H6"/>
<accession>A0A2T5K8H6</accession>
<sequence>MAIRLETFEVEAEAASDLVVTDATAIENGRLASYEEGYSAGWEDAVKAQAADQARLHSDLSRNMQALGFTFHEARMHVLRAMEPLMEALIGRILPEMARETLAPVVLETLMPLAEQMADAPVTILVNPSVRPEIEALLGPATGLPLSLVDEPSLGDGQVSLRLGGAETCVDLDRAVNEIAGAVRSFFDLDQKEIRHG</sequence>